<comment type="caution">
    <text evidence="9">The sequence shown here is derived from an EMBL/GenBank/DDBJ whole genome shotgun (WGS) entry which is preliminary data.</text>
</comment>
<gene>
    <name evidence="6 9" type="primary">tilS</name>
    <name evidence="9" type="ORF">NDO55_07640</name>
</gene>
<evidence type="ECO:0000256" key="5">
    <source>
        <dbReference type="ARBA" id="ARBA00048539"/>
    </source>
</evidence>
<dbReference type="EC" id="6.3.4.19" evidence="6"/>
<feature type="binding site" evidence="6">
    <location>
        <begin position="30"/>
        <end position="35"/>
    </location>
    <ligand>
        <name>ATP</name>
        <dbReference type="ChEBI" id="CHEBI:30616"/>
    </ligand>
</feature>
<dbReference type="InterPro" id="IPR014729">
    <property type="entry name" value="Rossmann-like_a/b/a_fold"/>
</dbReference>
<dbReference type="Pfam" id="PF01171">
    <property type="entry name" value="ATP_bind_3"/>
    <property type="match status" value="1"/>
</dbReference>
<reference evidence="9" key="1">
    <citation type="submission" date="2022-06" db="EMBL/GenBank/DDBJ databases">
        <title>Sphingomicrobium sedimins sp. nov., a marine bacterium isolated from tidal flat.</title>
        <authorList>
            <person name="Kim C.-H."/>
            <person name="Yoo Y."/>
            <person name="Kim J.-J."/>
        </authorList>
    </citation>
    <scope>NUCLEOTIDE SEQUENCE</scope>
    <source>
        <strain evidence="9">GRR-S6-50</strain>
    </source>
</reference>
<evidence type="ECO:0000313" key="10">
    <source>
        <dbReference type="Proteomes" id="UP001155128"/>
    </source>
</evidence>
<dbReference type="GO" id="GO:0032267">
    <property type="term" value="F:tRNA(Ile)-lysidine synthase activity"/>
    <property type="evidence" value="ECO:0007669"/>
    <property type="project" value="UniProtKB-EC"/>
</dbReference>
<evidence type="ECO:0000256" key="6">
    <source>
        <dbReference type="HAMAP-Rule" id="MF_01161"/>
    </source>
</evidence>
<organism evidence="9 10">
    <name type="scientific">Sphingomicrobium sediminis</name>
    <dbReference type="NCBI Taxonomy" id="2950949"/>
    <lineage>
        <taxon>Bacteria</taxon>
        <taxon>Pseudomonadati</taxon>
        <taxon>Pseudomonadota</taxon>
        <taxon>Alphaproteobacteria</taxon>
        <taxon>Sphingomonadales</taxon>
        <taxon>Sphingomonadaceae</taxon>
        <taxon>Sphingomicrobium</taxon>
    </lineage>
</organism>
<dbReference type="InterPro" id="IPR012795">
    <property type="entry name" value="tRNA_Ile_lys_synt_N"/>
</dbReference>
<dbReference type="InterPro" id="IPR012094">
    <property type="entry name" value="tRNA_Ile_lys_synt"/>
</dbReference>
<dbReference type="EMBL" id="JAMSHT010000001">
    <property type="protein sequence ID" value="MCM8557690.1"/>
    <property type="molecule type" value="Genomic_DNA"/>
</dbReference>
<keyword evidence="6" id="KW-0963">Cytoplasm</keyword>
<dbReference type="SUPFAM" id="SSF52402">
    <property type="entry name" value="Adenine nucleotide alpha hydrolases-like"/>
    <property type="match status" value="1"/>
</dbReference>
<keyword evidence="3 6" id="KW-0547">Nucleotide-binding</keyword>
<dbReference type="Gene3D" id="3.40.50.620">
    <property type="entry name" value="HUPs"/>
    <property type="match status" value="1"/>
</dbReference>
<dbReference type="PANTHER" id="PTHR43033">
    <property type="entry name" value="TRNA(ILE)-LYSIDINE SYNTHASE-RELATED"/>
    <property type="match status" value="1"/>
</dbReference>
<name>A0A9X2EHJ9_9SPHN</name>
<comment type="subcellular location">
    <subcellularLocation>
        <location evidence="6">Cytoplasm</location>
    </subcellularLocation>
</comment>
<dbReference type="AlphaFoldDB" id="A0A9X2EHJ9"/>
<dbReference type="Proteomes" id="UP001155128">
    <property type="component" value="Unassembled WGS sequence"/>
</dbReference>
<keyword evidence="4 6" id="KW-0067">ATP-binding</keyword>
<dbReference type="NCBIfam" id="TIGR02432">
    <property type="entry name" value="lysidine_TilS_N"/>
    <property type="match status" value="1"/>
</dbReference>
<dbReference type="InterPro" id="IPR011063">
    <property type="entry name" value="TilS/TtcA_N"/>
</dbReference>
<feature type="compositionally biased region" description="Polar residues" evidence="7">
    <location>
        <begin position="323"/>
        <end position="335"/>
    </location>
</feature>
<comment type="similarity">
    <text evidence="6">Belongs to the tRNA(Ile)-lysidine synthase family.</text>
</comment>
<comment type="catalytic activity">
    <reaction evidence="5 6">
        <text>cytidine(34) in tRNA(Ile2) + L-lysine + ATP = lysidine(34) in tRNA(Ile2) + AMP + diphosphate + H(+)</text>
        <dbReference type="Rhea" id="RHEA:43744"/>
        <dbReference type="Rhea" id="RHEA-COMP:10625"/>
        <dbReference type="Rhea" id="RHEA-COMP:10670"/>
        <dbReference type="ChEBI" id="CHEBI:15378"/>
        <dbReference type="ChEBI" id="CHEBI:30616"/>
        <dbReference type="ChEBI" id="CHEBI:32551"/>
        <dbReference type="ChEBI" id="CHEBI:33019"/>
        <dbReference type="ChEBI" id="CHEBI:82748"/>
        <dbReference type="ChEBI" id="CHEBI:83665"/>
        <dbReference type="ChEBI" id="CHEBI:456215"/>
        <dbReference type="EC" id="6.3.4.19"/>
    </reaction>
</comment>
<evidence type="ECO:0000256" key="3">
    <source>
        <dbReference type="ARBA" id="ARBA00022741"/>
    </source>
</evidence>
<dbReference type="GO" id="GO:0005524">
    <property type="term" value="F:ATP binding"/>
    <property type="evidence" value="ECO:0007669"/>
    <property type="project" value="UniProtKB-UniRule"/>
</dbReference>
<evidence type="ECO:0000256" key="1">
    <source>
        <dbReference type="ARBA" id="ARBA00022598"/>
    </source>
</evidence>
<feature type="region of interest" description="Disordered" evidence="7">
    <location>
        <begin position="310"/>
        <end position="335"/>
    </location>
</feature>
<evidence type="ECO:0000256" key="2">
    <source>
        <dbReference type="ARBA" id="ARBA00022694"/>
    </source>
</evidence>
<dbReference type="CDD" id="cd01992">
    <property type="entry name" value="TilS_N"/>
    <property type="match status" value="1"/>
</dbReference>
<accession>A0A9X2EHJ9</accession>
<keyword evidence="10" id="KW-1185">Reference proteome</keyword>
<dbReference type="PANTHER" id="PTHR43033:SF1">
    <property type="entry name" value="TRNA(ILE)-LYSIDINE SYNTHASE-RELATED"/>
    <property type="match status" value="1"/>
</dbReference>
<comment type="domain">
    <text evidence="6">The N-terminal region contains the highly conserved SGGXDS motif, predicted to be a P-loop motif involved in ATP binding.</text>
</comment>
<evidence type="ECO:0000256" key="4">
    <source>
        <dbReference type="ARBA" id="ARBA00022840"/>
    </source>
</evidence>
<dbReference type="GO" id="GO:0005737">
    <property type="term" value="C:cytoplasm"/>
    <property type="evidence" value="ECO:0007669"/>
    <property type="project" value="UniProtKB-SubCell"/>
</dbReference>
<evidence type="ECO:0000259" key="8">
    <source>
        <dbReference type="Pfam" id="PF01171"/>
    </source>
</evidence>
<keyword evidence="1 6" id="KW-0436">Ligase</keyword>
<dbReference type="RefSeq" id="WP_252113968.1">
    <property type="nucleotide sequence ID" value="NZ_JAMSHT010000001.1"/>
</dbReference>
<evidence type="ECO:0000256" key="7">
    <source>
        <dbReference type="SAM" id="MobiDB-lite"/>
    </source>
</evidence>
<sequence>MQLDDAVVERFRRILGTLVGPRQKIGLAVSGGPDSIALLLLARVVAPSRIWVATVDHKLRPEAADEARFVANLCAKLGVPHETLEIAWGQKPTSNLQARAREQRLGYLIRWAETNGLPVIAMAHHADDQVETLLMRLARGAGLPGLAGIRRNRRLTDNVRLVRPLLGWRRSELKDIVAKAGIEPVDDPSNRDPQHDRTKIREAIEASGLGDFDAIARSAGHLADAEEAVEWMAEGLADIRLERVENGLLLDPEGLPFEVRRRLILRTFDRFGRPRPRGPATVRLIRALNAGEIATLGGLRFAPGDRWSITRPKPHAGTEESVETATGTTSAVDVN</sequence>
<comment type="function">
    <text evidence="6">Ligates lysine onto the cytidine present at position 34 of the AUA codon-specific tRNA(Ile) that contains the anticodon CAU, in an ATP-dependent manner. Cytidine is converted to lysidine, thus changing the amino acid specificity of the tRNA from methionine to isoleucine.</text>
</comment>
<dbReference type="HAMAP" id="MF_01161">
    <property type="entry name" value="tRNA_Ile_lys_synt"/>
    <property type="match status" value="1"/>
</dbReference>
<protein>
    <recommendedName>
        <fullName evidence="6">tRNA(Ile)-lysidine synthase</fullName>
        <ecNumber evidence="6">6.3.4.19</ecNumber>
    </recommendedName>
    <alternativeName>
        <fullName evidence="6">tRNA(Ile)-2-lysyl-cytidine synthase</fullName>
    </alternativeName>
    <alternativeName>
        <fullName evidence="6">tRNA(Ile)-lysidine synthetase</fullName>
    </alternativeName>
</protein>
<dbReference type="GO" id="GO:0006400">
    <property type="term" value="P:tRNA modification"/>
    <property type="evidence" value="ECO:0007669"/>
    <property type="project" value="UniProtKB-UniRule"/>
</dbReference>
<keyword evidence="2 6" id="KW-0819">tRNA processing</keyword>
<feature type="domain" description="tRNA(Ile)-lysidine/2-thiocytidine synthase N-terminal" evidence="8">
    <location>
        <begin position="25"/>
        <end position="202"/>
    </location>
</feature>
<proteinExistence type="inferred from homology"/>
<evidence type="ECO:0000313" key="9">
    <source>
        <dbReference type="EMBL" id="MCM8557690.1"/>
    </source>
</evidence>